<proteinExistence type="predicted"/>
<name>A0A0F9IYJ3_9ZZZZ</name>
<accession>A0A0F9IYJ3</accession>
<organism evidence="1">
    <name type="scientific">marine sediment metagenome</name>
    <dbReference type="NCBI Taxonomy" id="412755"/>
    <lineage>
        <taxon>unclassified sequences</taxon>
        <taxon>metagenomes</taxon>
        <taxon>ecological metagenomes</taxon>
    </lineage>
</organism>
<protein>
    <submittedName>
        <fullName evidence="1">Uncharacterized protein</fullName>
    </submittedName>
</protein>
<dbReference type="EMBL" id="LAZR01012771">
    <property type="protein sequence ID" value="KKM25179.1"/>
    <property type="molecule type" value="Genomic_DNA"/>
</dbReference>
<reference evidence="1" key="1">
    <citation type="journal article" date="2015" name="Nature">
        <title>Complex archaea that bridge the gap between prokaryotes and eukaryotes.</title>
        <authorList>
            <person name="Spang A."/>
            <person name="Saw J.H."/>
            <person name="Jorgensen S.L."/>
            <person name="Zaremba-Niedzwiedzka K."/>
            <person name="Martijn J."/>
            <person name="Lind A.E."/>
            <person name="van Eijk R."/>
            <person name="Schleper C."/>
            <person name="Guy L."/>
            <person name="Ettema T.J."/>
        </authorList>
    </citation>
    <scope>NUCLEOTIDE SEQUENCE</scope>
</reference>
<gene>
    <name evidence="1" type="ORF">LCGC14_1597620</name>
</gene>
<comment type="caution">
    <text evidence="1">The sequence shown here is derived from an EMBL/GenBank/DDBJ whole genome shotgun (WGS) entry which is preliminary data.</text>
</comment>
<dbReference type="AlphaFoldDB" id="A0A0F9IYJ3"/>
<sequence>MTSDELDKLLEGDPNNLRIYLQYLLFDIEATYRESKRWRQLVYDLENSEEDV</sequence>
<evidence type="ECO:0000313" key="1">
    <source>
        <dbReference type="EMBL" id="KKM25179.1"/>
    </source>
</evidence>